<organism evidence="2 3">
    <name type="scientific">Caenorhabditis remanei</name>
    <name type="common">Caenorhabditis vulgaris</name>
    <dbReference type="NCBI Taxonomy" id="31234"/>
    <lineage>
        <taxon>Eukaryota</taxon>
        <taxon>Metazoa</taxon>
        <taxon>Ecdysozoa</taxon>
        <taxon>Nematoda</taxon>
        <taxon>Chromadorea</taxon>
        <taxon>Rhabditida</taxon>
        <taxon>Rhabditina</taxon>
        <taxon>Rhabditomorpha</taxon>
        <taxon>Rhabditoidea</taxon>
        <taxon>Rhabditidae</taxon>
        <taxon>Peloderinae</taxon>
        <taxon>Caenorhabditis</taxon>
    </lineage>
</organism>
<dbReference type="RefSeq" id="XP_003094481.2">
    <property type="nucleotide sequence ID" value="XM_003094433.2"/>
</dbReference>
<keyword evidence="1" id="KW-0732">Signal</keyword>
<protein>
    <submittedName>
        <fullName evidence="2">Uncharacterized protein</fullName>
    </submittedName>
</protein>
<dbReference type="AlphaFoldDB" id="A0A6A5H9Z8"/>
<dbReference type="Proteomes" id="UP000483820">
    <property type="component" value="Chromosome II"/>
</dbReference>
<dbReference type="KEGG" id="crq:GCK72_003641"/>
<dbReference type="GeneID" id="9810910"/>
<name>A0A6A5H9Z8_CAERE</name>
<evidence type="ECO:0000313" key="2">
    <source>
        <dbReference type="EMBL" id="KAF1763696.1"/>
    </source>
</evidence>
<gene>
    <name evidence="2" type="ORF">GCK72_003641</name>
</gene>
<feature type="signal peptide" evidence="1">
    <location>
        <begin position="1"/>
        <end position="28"/>
    </location>
</feature>
<dbReference type="EMBL" id="WUAV01000002">
    <property type="protein sequence ID" value="KAF1763696.1"/>
    <property type="molecule type" value="Genomic_DNA"/>
</dbReference>
<sequence>MPVHLHSSYLISLLILLLVSLNIQQSLTKMIQGPPVPKRPNLYRWLAQNSYICDPTLLNKRSHRFLTPRESSTLRCSCGDPLVTKKACGRKNRRTNEKPSCFRLPEPCFREYAVIFANGGNRLTKPLPHRTKPKPPKTKTLIVKKKVARKRTPRIVTTIPVTAFLRVRKAKIP</sequence>
<accession>A0A6A5H9Z8</accession>
<feature type="chain" id="PRO_5025338397" evidence="1">
    <location>
        <begin position="29"/>
        <end position="173"/>
    </location>
</feature>
<evidence type="ECO:0000256" key="1">
    <source>
        <dbReference type="SAM" id="SignalP"/>
    </source>
</evidence>
<evidence type="ECO:0000313" key="3">
    <source>
        <dbReference type="Proteomes" id="UP000483820"/>
    </source>
</evidence>
<proteinExistence type="predicted"/>
<dbReference type="CTD" id="9810910"/>
<reference evidence="2 3" key="1">
    <citation type="submission" date="2019-12" db="EMBL/GenBank/DDBJ databases">
        <title>Chromosome-level assembly of the Caenorhabditis remanei genome.</title>
        <authorList>
            <person name="Teterina A.A."/>
            <person name="Willis J.H."/>
            <person name="Phillips P.C."/>
        </authorList>
    </citation>
    <scope>NUCLEOTIDE SEQUENCE [LARGE SCALE GENOMIC DNA]</scope>
    <source>
        <strain evidence="2 3">PX506</strain>
        <tissue evidence="2">Whole organism</tissue>
    </source>
</reference>
<comment type="caution">
    <text evidence="2">The sequence shown here is derived from an EMBL/GenBank/DDBJ whole genome shotgun (WGS) entry which is preliminary data.</text>
</comment>